<feature type="compositionally biased region" description="Basic and acidic residues" evidence="3">
    <location>
        <begin position="570"/>
        <end position="586"/>
    </location>
</feature>
<dbReference type="Pfam" id="PF25372">
    <property type="entry name" value="DUF7885"/>
    <property type="match status" value="1"/>
</dbReference>
<dbReference type="CDD" id="cd22139">
    <property type="entry name" value="F-box_unchar"/>
    <property type="match status" value="1"/>
</dbReference>
<dbReference type="KEGG" id="pcw:110194586"/>
<gene>
    <name evidence="6 7" type="primary">LOC110194586</name>
</gene>
<dbReference type="PROSITE" id="PS50181">
    <property type="entry name" value="FBOX"/>
    <property type="match status" value="1"/>
</dbReference>
<keyword evidence="1" id="KW-0433">Leucine-rich repeat</keyword>
<dbReference type="AlphaFoldDB" id="A0A6P5IUQ3"/>
<dbReference type="InterPro" id="IPR001810">
    <property type="entry name" value="F-box_dom"/>
</dbReference>
<name>A0A6P5IUQ3_PHACI</name>
<evidence type="ECO:0000256" key="3">
    <source>
        <dbReference type="SAM" id="MobiDB-lite"/>
    </source>
</evidence>
<dbReference type="RefSeq" id="XP_020822666.1">
    <property type="nucleotide sequence ID" value="XM_020967007.1"/>
</dbReference>
<feature type="region of interest" description="Disordered" evidence="3">
    <location>
        <begin position="644"/>
        <end position="676"/>
    </location>
</feature>
<proteinExistence type="predicted"/>
<evidence type="ECO:0000313" key="7">
    <source>
        <dbReference type="RefSeq" id="XP_020822666.1"/>
    </source>
</evidence>
<dbReference type="SMART" id="SM00256">
    <property type="entry name" value="FBOX"/>
    <property type="match status" value="1"/>
</dbReference>
<feature type="compositionally biased region" description="Basic and acidic residues" evidence="3">
    <location>
        <begin position="148"/>
        <end position="163"/>
    </location>
</feature>
<dbReference type="RefSeq" id="XP_020822665.1">
    <property type="nucleotide sequence ID" value="XM_020967006.1"/>
</dbReference>
<feature type="compositionally biased region" description="Basic and acidic residues" evidence="3">
    <location>
        <begin position="542"/>
        <end position="561"/>
    </location>
</feature>
<feature type="region of interest" description="Disordered" evidence="3">
    <location>
        <begin position="540"/>
        <end position="602"/>
    </location>
</feature>
<dbReference type="Pfam" id="PF12937">
    <property type="entry name" value="F-box-like"/>
    <property type="match status" value="1"/>
</dbReference>
<evidence type="ECO:0000256" key="1">
    <source>
        <dbReference type="ARBA" id="ARBA00022614"/>
    </source>
</evidence>
<evidence type="ECO:0000313" key="6">
    <source>
        <dbReference type="RefSeq" id="XP_020822665.1"/>
    </source>
</evidence>
<dbReference type="Gene3D" id="3.80.10.10">
    <property type="entry name" value="Ribonuclease Inhibitor"/>
    <property type="match status" value="2"/>
</dbReference>
<dbReference type="PANTHER" id="PTHR13318:SF235">
    <property type="entry name" value="F-BOX DOMAIN-CONTAINING PROTEIN"/>
    <property type="match status" value="1"/>
</dbReference>
<keyword evidence="5" id="KW-1185">Reference proteome</keyword>
<dbReference type="SUPFAM" id="SSF81383">
    <property type="entry name" value="F-box domain"/>
    <property type="match status" value="1"/>
</dbReference>
<dbReference type="SMART" id="SM00367">
    <property type="entry name" value="LRR_CC"/>
    <property type="match status" value="7"/>
</dbReference>
<dbReference type="SUPFAM" id="SSF52047">
    <property type="entry name" value="RNI-like"/>
    <property type="match status" value="1"/>
</dbReference>
<protein>
    <submittedName>
        <fullName evidence="6 7">Uncharacterized protein LOC110194586 isoform X1</fullName>
    </submittedName>
</protein>
<feature type="domain" description="F-box" evidence="4">
    <location>
        <begin position="706"/>
        <end position="752"/>
    </location>
</feature>
<dbReference type="Proteomes" id="UP000515140">
    <property type="component" value="Unplaced"/>
</dbReference>
<reference evidence="6 7" key="1">
    <citation type="submission" date="2025-04" db="UniProtKB">
        <authorList>
            <consortium name="RefSeq"/>
        </authorList>
    </citation>
    <scope>IDENTIFICATION</scope>
    <source>
        <tissue evidence="6 7">Spleen</tissue>
    </source>
</reference>
<dbReference type="InterPro" id="IPR036047">
    <property type="entry name" value="F-box-like_dom_sf"/>
</dbReference>
<evidence type="ECO:0000313" key="5">
    <source>
        <dbReference type="Proteomes" id="UP000515140"/>
    </source>
</evidence>
<dbReference type="GO" id="GO:0019005">
    <property type="term" value="C:SCF ubiquitin ligase complex"/>
    <property type="evidence" value="ECO:0007669"/>
    <property type="project" value="TreeGrafter"/>
</dbReference>
<dbReference type="InterPro" id="IPR057207">
    <property type="entry name" value="FBXL15_LRR"/>
</dbReference>
<organism evidence="5 7">
    <name type="scientific">Phascolarctos cinereus</name>
    <name type="common">Koala</name>
    <dbReference type="NCBI Taxonomy" id="38626"/>
    <lineage>
        <taxon>Eukaryota</taxon>
        <taxon>Metazoa</taxon>
        <taxon>Chordata</taxon>
        <taxon>Craniata</taxon>
        <taxon>Vertebrata</taxon>
        <taxon>Euteleostomi</taxon>
        <taxon>Mammalia</taxon>
        <taxon>Metatheria</taxon>
        <taxon>Diprotodontia</taxon>
        <taxon>Phascolarctidae</taxon>
        <taxon>Phascolarctos</taxon>
    </lineage>
</organism>
<dbReference type="GeneTree" id="ENSGT00390000009358"/>
<feature type="compositionally biased region" description="Polar residues" evidence="3">
    <location>
        <begin position="652"/>
        <end position="662"/>
    </location>
</feature>
<dbReference type="InterPro" id="IPR032675">
    <property type="entry name" value="LRR_dom_sf"/>
</dbReference>
<evidence type="ECO:0000259" key="4">
    <source>
        <dbReference type="PROSITE" id="PS50181"/>
    </source>
</evidence>
<dbReference type="InterPro" id="IPR006553">
    <property type="entry name" value="Leu-rich_rpt_Cys-con_subtyp"/>
</dbReference>
<keyword evidence="2" id="KW-0833">Ubl conjugation pathway</keyword>
<accession>A0A6P5IUQ3</accession>
<dbReference type="GO" id="GO:0031146">
    <property type="term" value="P:SCF-dependent proteasomal ubiquitin-dependent protein catabolic process"/>
    <property type="evidence" value="ECO:0007669"/>
    <property type="project" value="TreeGrafter"/>
</dbReference>
<feature type="region of interest" description="Disordered" evidence="3">
    <location>
        <begin position="101"/>
        <end position="163"/>
    </location>
</feature>
<dbReference type="PANTHER" id="PTHR13318">
    <property type="entry name" value="PARTNER OF PAIRED, ISOFORM B-RELATED"/>
    <property type="match status" value="1"/>
</dbReference>
<sequence>MNWAQRFLTKCHEGQELKSPGENPPFALSLLGQSKKVQDCRQDAFVSSCHAASQSRDDGPRIHTDSRKKFSFSLVPTENLSGTCFPLDFLSSFEERRSPGNWSSGWQEARFQEKRPPVSPLVGFRQPTLIQPTCDRPGNTSSQNQGEPGDRDSVHPQPKDSCERSLFEKTNEDCHGNGYFWAPLTDSSEDECTDENGENWRTFRKGIQLRDSTESSGISPSPRSPCTMDLRSPKLEGSVFSRWEADVSEKSKGGEITTWKPKDFVSRFRADSPWDKNGSMLMSKLSTDQFDSPVDDFRMRKGESSSEKLDFVVPLRDLNYRSRLLSDCVEDKTFVGQAIRESQEVSINGGFDASKSKIQKRGQRQINERCCDNDSVIQIFNPHPNTLGDPSENVTSSVCSDCASECELTSGHHCFTCCNVRIDQQINNRSPTGIDWKIIETPKVIAKEMTCESKENTVFSSYSVSTDLPETISEDSLSCQVSGGGSCRISGDDALPEKSEQKASVLETYFFYLHQLNKMRGCNSEEGSLSFSNHFTGLLENNARKGDPEKKDIGEEIRPNDESSVFQAIPHRDIDKPGQKNIQHDSVEEETTEEQLFPKSLSNPIKETKLRLEERPFSASIKITSKATGYKNYCEKSSVAWPSHKRGEQELRSQNMSRPSSTKAEKRKSTECSHSICPSGSASKYLYKNDLEREMANKKSKGASALSVWQLLPDEIWVCIFSLLSHKDLSRIAQVCRHFCQLVSDDSFWKRIYISDCHSLNDDWLVTLGCRHPQSLTLHRCHDDIHAITDRGLKQFFHHCSESLKELNVTSCSGPRLKGDKLLLYASTFCNRLTVVDLSWSGATDLGVLALVEGASSLQGLSINGCRITDKAIKALVKKHGNSLNKLEVFGCHALTARCMGCLALSCPHLLTLNIGRVPKITDVCFAKILGNLKKVTSLNVTGLEMVRDRIVHLIATQCLNLDCLVLSSCSWVTDISLLEISTYLRTIRYLDVSGCKKVTDIGIQALARGCHQLHYLDLSSTGISKRGVSLLASYCHGTLECVKLSFCKEITLDVVRKLCKNCRRLRMLHLYGCHISPDLSTIKDIYKTVEIFHDGSASTC</sequence>
<feature type="region of interest" description="Disordered" evidence="3">
    <location>
        <begin position="210"/>
        <end position="231"/>
    </location>
</feature>
<dbReference type="GeneID" id="110194586"/>
<evidence type="ECO:0000256" key="2">
    <source>
        <dbReference type="ARBA" id="ARBA00022786"/>
    </source>
</evidence>